<comment type="caution">
    <text evidence="1">The sequence shown here is derived from an EMBL/GenBank/DDBJ whole genome shotgun (WGS) entry which is preliminary data.</text>
</comment>
<sequence length="68" mass="8029">MESLIPSIKKLEVALFMGAWIEIKKWWKKTEKKKVALFMGAWIEISKKYNFSSTVSSHSSWVRGLKFY</sequence>
<dbReference type="EMBL" id="JBBYAK010000001">
    <property type="protein sequence ID" value="MEL3958685.1"/>
    <property type="molecule type" value="Genomic_DNA"/>
</dbReference>
<dbReference type="Proteomes" id="UP001459714">
    <property type="component" value="Unassembled WGS sequence"/>
</dbReference>
<evidence type="ECO:0000313" key="2">
    <source>
        <dbReference type="Proteomes" id="UP001459714"/>
    </source>
</evidence>
<gene>
    <name evidence="1" type="ORF">NST17_16115</name>
</gene>
<evidence type="ECO:0000313" key="1">
    <source>
        <dbReference type="EMBL" id="MEL3958685.1"/>
    </source>
</evidence>
<proteinExistence type="predicted"/>
<organism evidence="1 2">
    <name type="scientific">Caldifermentibacillus hisashii</name>
    <dbReference type="NCBI Taxonomy" id="996558"/>
    <lineage>
        <taxon>Bacteria</taxon>
        <taxon>Bacillati</taxon>
        <taxon>Bacillota</taxon>
        <taxon>Bacilli</taxon>
        <taxon>Bacillales</taxon>
        <taxon>Bacillaceae</taxon>
        <taxon>Caldifermentibacillus</taxon>
    </lineage>
</organism>
<accession>A0ABU9K1Q7</accession>
<reference evidence="1 2" key="1">
    <citation type="submission" date="2024-03" db="EMBL/GenBank/DDBJ databases">
        <title>Bacilli Hybrid Assemblies.</title>
        <authorList>
            <person name="Kovac J."/>
        </authorList>
    </citation>
    <scope>NUCLEOTIDE SEQUENCE [LARGE SCALE GENOMIC DNA]</scope>
    <source>
        <strain evidence="1 2">FSL M8-0022</strain>
    </source>
</reference>
<name>A0ABU9K1Q7_9BACI</name>
<protein>
    <submittedName>
        <fullName evidence="1">Uncharacterized protein</fullName>
    </submittedName>
</protein>
<keyword evidence="2" id="KW-1185">Reference proteome</keyword>